<dbReference type="RefSeq" id="XP_007675192.1">
    <property type="nucleotide sequence ID" value="XM_007677002.1"/>
</dbReference>
<name>M2MK97_BAUPA</name>
<gene>
    <name evidence="1" type="ORF">BAUCODRAFT_32859</name>
</gene>
<dbReference type="KEGG" id="bcom:BAUCODRAFT_32859"/>
<dbReference type="HOGENOM" id="CLU_2483027_0_0_1"/>
<dbReference type="AlphaFoldDB" id="M2MK97"/>
<reference evidence="1 2" key="1">
    <citation type="journal article" date="2012" name="PLoS Pathog.">
        <title>Diverse lifestyles and strategies of plant pathogenesis encoded in the genomes of eighteen Dothideomycetes fungi.</title>
        <authorList>
            <person name="Ohm R.A."/>
            <person name="Feau N."/>
            <person name="Henrissat B."/>
            <person name="Schoch C.L."/>
            <person name="Horwitz B.A."/>
            <person name="Barry K.W."/>
            <person name="Condon B.J."/>
            <person name="Copeland A.C."/>
            <person name="Dhillon B."/>
            <person name="Glaser F."/>
            <person name="Hesse C.N."/>
            <person name="Kosti I."/>
            <person name="LaButti K."/>
            <person name="Lindquist E.A."/>
            <person name="Lucas S."/>
            <person name="Salamov A.A."/>
            <person name="Bradshaw R.E."/>
            <person name="Ciuffetti L."/>
            <person name="Hamelin R.C."/>
            <person name="Kema G.H.J."/>
            <person name="Lawrence C."/>
            <person name="Scott J.A."/>
            <person name="Spatafora J.W."/>
            <person name="Turgeon B.G."/>
            <person name="de Wit P.J.G.M."/>
            <person name="Zhong S."/>
            <person name="Goodwin S.B."/>
            <person name="Grigoriev I.V."/>
        </authorList>
    </citation>
    <scope>NUCLEOTIDE SEQUENCE [LARGE SCALE GENOMIC DNA]</scope>
    <source>
        <strain evidence="1 2">UAMH 10762</strain>
    </source>
</reference>
<organism evidence="1 2">
    <name type="scientific">Baudoinia panamericana (strain UAMH 10762)</name>
    <name type="common">Angels' share fungus</name>
    <name type="synonym">Baudoinia compniacensis (strain UAMH 10762)</name>
    <dbReference type="NCBI Taxonomy" id="717646"/>
    <lineage>
        <taxon>Eukaryota</taxon>
        <taxon>Fungi</taxon>
        <taxon>Dikarya</taxon>
        <taxon>Ascomycota</taxon>
        <taxon>Pezizomycotina</taxon>
        <taxon>Dothideomycetes</taxon>
        <taxon>Dothideomycetidae</taxon>
        <taxon>Mycosphaerellales</taxon>
        <taxon>Teratosphaeriaceae</taxon>
        <taxon>Baudoinia</taxon>
    </lineage>
</organism>
<sequence>MMSPSRAADDGPASISHNQYMRHRAYLAKRLRILLLQPYVELSQHREQGADKPVGTVVADNAAVVDAAEACPYGIRATYETYYIVLY</sequence>
<evidence type="ECO:0000313" key="2">
    <source>
        <dbReference type="Proteomes" id="UP000011761"/>
    </source>
</evidence>
<proteinExistence type="predicted"/>
<keyword evidence="2" id="KW-1185">Reference proteome</keyword>
<dbReference type="Proteomes" id="UP000011761">
    <property type="component" value="Unassembled WGS sequence"/>
</dbReference>
<protein>
    <submittedName>
        <fullName evidence="1">Uncharacterized protein</fullName>
    </submittedName>
</protein>
<dbReference type="EMBL" id="KB445554">
    <property type="protein sequence ID" value="EMC97116.1"/>
    <property type="molecule type" value="Genomic_DNA"/>
</dbReference>
<accession>M2MK97</accession>
<dbReference type="GeneID" id="19111881"/>
<evidence type="ECO:0000313" key="1">
    <source>
        <dbReference type="EMBL" id="EMC97116.1"/>
    </source>
</evidence>